<dbReference type="Gene3D" id="3.40.190.290">
    <property type="match status" value="1"/>
</dbReference>
<dbReference type="Gene3D" id="1.10.10.10">
    <property type="entry name" value="Winged helix-like DNA-binding domain superfamily/Winged helix DNA-binding domain"/>
    <property type="match status" value="1"/>
</dbReference>
<evidence type="ECO:0000256" key="2">
    <source>
        <dbReference type="ARBA" id="ARBA00023015"/>
    </source>
</evidence>
<dbReference type="PANTHER" id="PTHR30537">
    <property type="entry name" value="HTH-TYPE TRANSCRIPTIONAL REGULATOR"/>
    <property type="match status" value="1"/>
</dbReference>
<sequence>MDITVALRAFIRTVERGSMTAAAQDLGISQPAVSKLLRNLEAHARARLLERNSRAIRPTPVGLRLYESSNGALATIDAAIDEARNEAGTIGGSLRVHGPVCLGESRLHRIVADFQDRHPAVSIRLTLENRSADLIHEGFDLAIRMGRPVDQEAILRRIGLVQRILVAAPSYLAKRPSVTEPHDLLDHSLLVTDTVLSRADTLPLCRNGETVELPVRPVLTTNNARVLIDAMLSGRGIGTAQVQLVAEELASGRLVRVLGDHEIRPTELYLTYSSAKFLRPTVRAFVDFVVPALRRIDGIV</sequence>
<dbReference type="AlphaFoldDB" id="A0A679IU74"/>
<dbReference type="SUPFAM" id="SSF46785">
    <property type="entry name" value="Winged helix' DNA-binding domain"/>
    <property type="match status" value="1"/>
</dbReference>
<keyword evidence="2" id="KW-0805">Transcription regulation</keyword>
<reference evidence="6" key="1">
    <citation type="submission" date="2019-12" db="EMBL/GenBank/DDBJ databases">
        <authorList>
            <person name="Cremers G."/>
        </authorList>
    </citation>
    <scope>NUCLEOTIDE SEQUENCE</scope>
    <source>
        <strain evidence="6">Mbul1</strain>
    </source>
</reference>
<dbReference type="InterPro" id="IPR036390">
    <property type="entry name" value="WH_DNA-bd_sf"/>
</dbReference>
<dbReference type="PANTHER" id="PTHR30537:SF5">
    <property type="entry name" value="HTH-TYPE TRANSCRIPTIONAL ACTIVATOR TTDR-RELATED"/>
    <property type="match status" value="1"/>
</dbReference>
<gene>
    <name evidence="6" type="primary">dmlR_1</name>
    <name evidence="6" type="ORF">MBUL_00199</name>
</gene>
<accession>A0A679IU74</accession>
<dbReference type="InterPro" id="IPR036388">
    <property type="entry name" value="WH-like_DNA-bd_sf"/>
</dbReference>
<keyword evidence="3" id="KW-0238">DNA-binding</keyword>
<dbReference type="InterPro" id="IPR058163">
    <property type="entry name" value="LysR-type_TF_proteobact-type"/>
</dbReference>
<evidence type="ECO:0000256" key="1">
    <source>
        <dbReference type="ARBA" id="ARBA00009437"/>
    </source>
</evidence>
<comment type="similarity">
    <text evidence="1">Belongs to the LysR transcriptional regulatory family.</text>
</comment>
<dbReference type="InterPro" id="IPR005119">
    <property type="entry name" value="LysR_subst-bd"/>
</dbReference>
<proteinExistence type="inferred from homology"/>
<protein>
    <submittedName>
        <fullName evidence="6">HTH-type transcriptional regulator DmlR</fullName>
    </submittedName>
</protein>
<dbReference type="GO" id="GO:0003700">
    <property type="term" value="F:DNA-binding transcription factor activity"/>
    <property type="evidence" value="ECO:0007669"/>
    <property type="project" value="InterPro"/>
</dbReference>
<dbReference type="EMBL" id="LR743504">
    <property type="protein sequence ID" value="CAA2099530.1"/>
    <property type="molecule type" value="Genomic_DNA"/>
</dbReference>
<dbReference type="InterPro" id="IPR000847">
    <property type="entry name" value="LysR_HTH_N"/>
</dbReference>
<evidence type="ECO:0000256" key="3">
    <source>
        <dbReference type="ARBA" id="ARBA00023125"/>
    </source>
</evidence>
<dbReference type="GO" id="GO:0003677">
    <property type="term" value="F:DNA binding"/>
    <property type="evidence" value="ECO:0007669"/>
    <property type="project" value="UniProtKB-KW"/>
</dbReference>
<evidence type="ECO:0000259" key="5">
    <source>
        <dbReference type="PROSITE" id="PS50931"/>
    </source>
</evidence>
<keyword evidence="4" id="KW-0804">Transcription</keyword>
<dbReference type="CDD" id="cd08422">
    <property type="entry name" value="PBP2_CrgA_like"/>
    <property type="match status" value="1"/>
</dbReference>
<dbReference type="Pfam" id="PF03466">
    <property type="entry name" value="LysR_substrate"/>
    <property type="match status" value="1"/>
</dbReference>
<name>A0A679IU74_9HYPH</name>
<evidence type="ECO:0000313" key="6">
    <source>
        <dbReference type="EMBL" id="CAA2099530.1"/>
    </source>
</evidence>
<dbReference type="Pfam" id="PF00126">
    <property type="entry name" value="HTH_1"/>
    <property type="match status" value="1"/>
</dbReference>
<dbReference type="FunFam" id="1.10.10.10:FF:000001">
    <property type="entry name" value="LysR family transcriptional regulator"/>
    <property type="match status" value="1"/>
</dbReference>
<dbReference type="PROSITE" id="PS50931">
    <property type="entry name" value="HTH_LYSR"/>
    <property type="match status" value="1"/>
</dbReference>
<evidence type="ECO:0000256" key="4">
    <source>
        <dbReference type="ARBA" id="ARBA00023163"/>
    </source>
</evidence>
<organism evidence="6">
    <name type="scientific">Methylobacterium bullatum</name>
    <dbReference type="NCBI Taxonomy" id="570505"/>
    <lineage>
        <taxon>Bacteria</taxon>
        <taxon>Pseudomonadati</taxon>
        <taxon>Pseudomonadota</taxon>
        <taxon>Alphaproteobacteria</taxon>
        <taxon>Hyphomicrobiales</taxon>
        <taxon>Methylobacteriaceae</taxon>
        <taxon>Methylobacterium</taxon>
    </lineage>
</organism>
<feature type="domain" description="HTH lysR-type" evidence="5">
    <location>
        <begin position="1"/>
        <end position="59"/>
    </location>
</feature>
<dbReference type="SUPFAM" id="SSF53850">
    <property type="entry name" value="Periplasmic binding protein-like II"/>
    <property type="match status" value="1"/>
</dbReference>
<dbReference type="PRINTS" id="PR00039">
    <property type="entry name" value="HTHLYSR"/>
</dbReference>